<proteinExistence type="predicted"/>
<gene>
    <name evidence="1" type="ORF">CEXT_331221</name>
</gene>
<dbReference type="Proteomes" id="UP001054945">
    <property type="component" value="Unassembled WGS sequence"/>
</dbReference>
<dbReference type="EMBL" id="BPLR01017889">
    <property type="protein sequence ID" value="GIY95275.1"/>
    <property type="molecule type" value="Genomic_DNA"/>
</dbReference>
<protein>
    <recommendedName>
        <fullName evidence="3">Secreted protein</fullName>
    </recommendedName>
</protein>
<dbReference type="AlphaFoldDB" id="A0AAV4XJL9"/>
<name>A0AAV4XJL9_CAEEX</name>
<reference evidence="1 2" key="1">
    <citation type="submission" date="2021-06" db="EMBL/GenBank/DDBJ databases">
        <title>Caerostris extrusa draft genome.</title>
        <authorList>
            <person name="Kono N."/>
            <person name="Arakawa K."/>
        </authorList>
    </citation>
    <scope>NUCLEOTIDE SEQUENCE [LARGE SCALE GENOMIC DNA]</scope>
</reference>
<comment type="caution">
    <text evidence="1">The sequence shown here is derived from an EMBL/GenBank/DDBJ whole genome shotgun (WGS) entry which is preliminary data.</text>
</comment>
<keyword evidence="2" id="KW-1185">Reference proteome</keyword>
<evidence type="ECO:0000313" key="2">
    <source>
        <dbReference type="Proteomes" id="UP001054945"/>
    </source>
</evidence>
<accession>A0AAV4XJL9</accession>
<sequence>MKLKSHMFLFLSFSSQRKSRNSQPRVIPATLTSAWQRIKDRFQQLRGITTPCQRRLSAFTECALPISLVKTDRTRCRLKPLRES</sequence>
<organism evidence="1 2">
    <name type="scientific">Caerostris extrusa</name>
    <name type="common">Bark spider</name>
    <name type="synonym">Caerostris bankana</name>
    <dbReference type="NCBI Taxonomy" id="172846"/>
    <lineage>
        <taxon>Eukaryota</taxon>
        <taxon>Metazoa</taxon>
        <taxon>Ecdysozoa</taxon>
        <taxon>Arthropoda</taxon>
        <taxon>Chelicerata</taxon>
        <taxon>Arachnida</taxon>
        <taxon>Araneae</taxon>
        <taxon>Araneomorphae</taxon>
        <taxon>Entelegynae</taxon>
        <taxon>Araneoidea</taxon>
        <taxon>Araneidae</taxon>
        <taxon>Caerostris</taxon>
    </lineage>
</organism>
<evidence type="ECO:0000313" key="1">
    <source>
        <dbReference type="EMBL" id="GIY95275.1"/>
    </source>
</evidence>
<evidence type="ECO:0008006" key="3">
    <source>
        <dbReference type="Google" id="ProtNLM"/>
    </source>
</evidence>